<dbReference type="AlphaFoldDB" id="A0A8S3E998"/>
<dbReference type="Proteomes" id="UP000681967">
    <property type="component" value="Unassembled WGS sequence"/>
</dbReference>
<protein>
    <submittedName>
        <fullName evidence="2">Uncharacterized protein</fullName>
    </submittedName>
</protein>
<evidence type="ECO:0000313" key="1">
    <source>
        <dbReference type="EMBL" id="CAF4864843.1"/>
    </source>
</evidence>
<sequence>MRINDIVQMPTGNKLKINFSKQKFFSHIIDDNGLSTQFSYDN</sequence>
<accession>A0A8S3E998</accession>
<name>A0A8S3E998_9BILA</name>
<dbReference type="EMBL" id="CAJOBJ010224923">
    <property type="protein sequence ID" value="CAF5041671.1"/>
    <property type="molecule type" value="Genomic_DNA"/>
</dbReference>
<proteinExistence type="predicted"/>
<dbReference type="EMBL" id="CAJOBH010156758">
    <property type="protein sequence ID" value="CAF4864843.1"/>
    <property type="molecule type" value="Genomic_DNA"/>
</dbReference>
<gene>
    <name evidence="1" type="ORF">BYL167_LOCUS50711</name>
    <name evidence="2" type="ORF">GIL414_LOCUS59472</name>
</gene>
<dbReference type="Proteomes" id="UP000681720">
    <property type="component" value="Unassembled WGS sequence"/>
</dbReference>
<comment type="caution">
    <text evidence="2">The sequence shown here is derived from an EMBL/GenBank/DDBJ whole genome shotgun (WGS) entry which is preliminary data.</text>
</comment>
<evidence type="ECO:0000313" key="3">
    <source>
        <dbReference type="Proteomes" id="UP000681720"/>
    </source>
</evidence>
<feature type="non-terminal residue" evidence="2">
    <location>
        <position position="1"/>
    </location>
</feature>
<reference evidence="2" key="1">
    <citation type="submission" date="2021-02" db="EMBL/GenBank/DDBJ databases">
        <authorList>
            <person name="Nowell W R."/>
        </authorList>
    </citation>
    <scope>NUCLEOTIDE SEQUENCE</scope>
</reference>
<evidence type="ECO:0000313" key="2">
    <source>
        <dbReference type="EMBL" id="CAF5041671.1"/>
    </source>
</evidence>
<organism evidence="2 3">
    <name type="scientific">Rotaria magnacalcarata</name>
    <dbReference type="NCBI Taxonomy" id="392030"/>
    <lineage>
        <taxon>Eukaryota</taxon>
        <taxon>Metazoa</taxon>
        <taxon>Spiralia</taxon>
        <taxon>Gnathifera</taxon>
        <taxon>Rotifera</taxon>
        <taxon>Eurotatoria</taxon>
        <taxon>Bdelloidea</taxon>
        <taxon>Philodinida</taxon>
        <taxon>Philodinidae</taxon>
        <taxon>Rotaria</taxon>
    </lineage>
</organism>